<accession>A0A6M4AXN5</accession>
<evidence type="ECO:0000313" key="2">
    <source>
        <dbReference type="Proteomes" id="UP000503018"/>
    </source>
</evidence>
<dbReference type="Proteomes" id="UP000503018">
    <property type="component" value="Chromosome"/>
</dbReference>
<dbReference type="InterPro" id="IPR011330">
    <property type="entry name" value="Glyco_hydro/deAcase_b/a-brl"/>
</dbReference>
<keyword evidence="2" id="KW-1185">Reference proteome</keyword>
<gene>
    <name evidence="1" type="ORF">GV829_12430</name>
</gene>
<dbReference type="KEGG" id="slan:GV829_12430"/>
<dbReference type="CDD" id="cd10933">
    <property type="entry name" value="CE4_u9"/>
    <property type="match status" value="1"/>
</dbReference>
<name>A0A6M4AXN5_9SPHN</name>
<dbReference type="RefSeq" id="WP_169947124.1">
    <property type="nucleotide sequence ID" value="NZ_CP053015.1"/>
</dbReference>
<evidence type="ECO:0000313" key="1">
    <source>
        <dbReference type="EMBL" id="QJQ33142.1"/>
    </source>
</evidence>
<proteinExistence type="predicted"/>
<dbReference type="EMBL" id="CP053015">
    <property type="protein sequence ID" value="QJQ33142.1"/>
    <property type="molecule type" value="Genomic_DNA"/>
</dbReference>
<evidence type="ECO:0008006" key="3">
    <source>
        <dbReference type="Google" id="ProtNLM"/>
    </source>
</evidence>
<dbReference type="Gene3D" id="3.20.20.370">
    <property type="entry name" value="Glycoside hydrolase/deacetylase"/>
    <property type="match status" value="1"/>
</dbReference>
<organism evidence="1 2">
    <name type="scientific">Sphingomonas lacunae</name>
    <dbReference type="NCBI Taxonomy" id="2698828"/>
    <lineage>
        <taxon>Bacteria</taxon>
        <taxon>Pseudomonadati</taxon>
        <taxon>Pseudomonadota</taxon>
        <taxon>Alphaproteobacteria</taxon>
        <taxon>Sphingomonadales</taxon>
        <taxon>Sphingomonadaceae</taxon>
        <taxon>Sphingomonas</taxon>
    </lineage>
</organism>
<dbReference type="SUPFAM" id="SSF88713">
    <property type="entry name" value="Glycoside hydrolase/deacetylase"/>
    <property type="match status" value="1"/>
</dbReference>
<sequence length="327" mass="35830">MTQALITVDTELSALFHQRGIDVRDNFASSILGRCSGGEFGIGWQMDEMDRHGLTGVFFVDPMPALVYGEQIVADIVGPIIARGHEVQVHIHSEWLEWAPDSPVEGRQGRNIGDFSLEDQIILLRLARDLLQRAGAPAPVAIRAGNFGANDNTLRAAAQIGLRFDSSFNAAFAGTACAIALDSGQIDPVERHGLMELPVSGLHDRPGSFRAAQICAVSSREMHAALDHAARQRQACFMIVTHSFEMLSRDRQRPNRSVIGRFEAMCRAIATIEGVRSCGFVGLESGSGGMRSATRPTLLPPDRFRTMQRVLEQALGTWLYERRLLPA</sequence>
<dbReference type="GO" id="GO:0005975">
    <property type="term" value="P:carbohydrate metabolic process"/>
    <property type="evidence" value="ECO:0007669"/>
    <property type="project" value="InterPro"/>
</dbReference>
<dbReference type="AlphaFoldDB" id="A0A6M4AXN5"/>
<protein>
    <recommendedName>
        <fullName evidence="3">Polysaccharide deacetylase</fullName>
    </recommendedName>
</protein>
<reference evidence="1 2" key="1">
    <citation type="submission" date="2020-01" db="EMBL/GenBank/DDBJ databases">
        <title>Sphingomonas sp. strain CSW-10.</title>
        <authorList>
            <person name="Chen W.-M."/>
        </authorList>
    </citation>
    <scope>NUCLEOTIDE SEQUENCE [LARGE SCALE GENOMIC DNA]</scope>
    <source>
        <strain evidence="1 2">CSW-10</strain>
    </source>
</reference>